<dbReference type="InterPro" id="IPR001647">
    <property type="entry name" value="HTH_TetR"/>
</dbReference>
<feature type="domain" description="HTH tetR-type" evidence="6">
    <location>
        <begin position="81"/>
        <end position="141"/>
    </location>
</feature>
<dbReference type="SUPFAM" id="SSF46689">
    <property type="entry name" value="Homeodomain-like"/>
    <property type="match status" value="1"/>
</dbReference>
<evidence type="ECO:0000256" key="1">
    <source>
        <dbReference type="ARBA" id="ARBA00023015"/>
    </source>
</evidence>
<dbReference type="Proteomes" id="UP000373149">
    <property type="component" value="Unassembled WGS sequence"/>
</dbReference>
<keyword evidence="2 4" id="KW-0238">DNA-binding</keyword>
<proteinExistence type="predicted"/>
<feature type="DNA-binding region" description="H-T-H motif" evidence="4">
    <location>
        <begin position="104"/>
        <end position="123"/>
    </location>
</feature>
<dbReference type="InterPro" id="IPR009057">
    <property type="entry name" value="Homeodomain-like_sf"/>
</dbReference>
<evidence type="ECO:0000256" key="2">
    <source>
        <dbReference type="ARBA" id="ARBA00023125"/>
    </source>
</evidence>
<dbReference type="Gene3D" id="1.10.357.10">
    <property type="entry name" value="Tetracycline Repressor, domain 2"/>
    <property type="match status" value="1"/>
</dbReference>
<dbReference type="InterPro" id="IPR023772">
    <property type="entry name" value="DNA-bd_HTH_TetR-type_CS"/>
</dbReference>
<gene>
    <name evidence="7" type="ORF">FPZ41_32720</name>
</gene>
<dbReference type="EMBL" id="VMNX01000170">
    <property type="protein sequence ID" value="MPY53070.1"/>
    <property type="molecule type" value="Genomic_DNA"/>
</dbReference>
<accession>A0A5N8X0B7</accession>
<evidence type="ECO:0000256" key="3">
    <source>
        <dbReference type="ARBA" id="ARBA00023163"/>
    </source>
</evidence>
<evidence type="ECO:0000256" key="4">
    <source>
        <dbReference type="PROSITE-ProRule" id="PRU00335"/>
    </source>
</evidence>
<keyword evidence="3" id="KW-0804">Transcription</keyword>
<dbReference type="Pfam" id="PF00440">
    <property type="entry name" value="TetR_N"/>
    <property type="match status" value="1"/>
</dbReference>
<dbReference type="PROSITE" id="PS01081">
    <property type="entry name" value="HTH_TETR_1"/>
    <property type="match status" value="1"/>
</dbReference>
<dbReference type="PANTHER" id="PTHR30055:SF234">
    <property type="entry name" value="HTH-TYPE TRANSCRIPTIONAL REGULATOR BETI"/>
    <property type="match status" value="1"/>
</dbReference>
<protein>
    <submittedName>
        <fullName evidence="7">TetR/AcrR family transcriptional regulator</fullName>
    </submittedName>
</protein>
<sequence>MIRGCQPARCRLSAAARPEMPDPTTSARRAPCGGSDEEVMPRPYPRSIPDDQFRYLVTQPVGWDAVLMTLDRPAASPQADNERAERILEAARELLVAWGYKRVTVDEIARRARIGKGTVYLHWKTKETLFTELLRRELHVQLGTVTAGIEQDPSSALPSRLVREVFLQQARNPVARAVHAGDSEVLGALAITASGLPVIQELGFHTLLTRLVDVWRAHGLMTVTASAADQIYTIDAVLTGFITGGIAVPPGEELPPDHRADLLGHTIRTALETSATPDEATLHAAAQDVLATLAAAQDVLAGAHPRSASH</sequence>
<dbReference type="PRINTS" id="PR00455">
    <property type="entry name" value="HTHTETR"/>
</dbReference>
<name>A0A5N8X0B7_9ACTN</name>
<dbReference type="PROSITE" id="PS50977">
    <property type="entry name" value="HTH_TETR_2"/>
    <property type="match status" value="1"/>
</dbReference>
<evidence type="ECO:0000313" key="8">
    <source>
        <dbReference type="Proteomes" id="UP000373149"/>
    </source>
</evidence>
<dbReference type="InterPro" id="IPR050109">
    <property type="entry name" value="HTH-type_TetR-like_transc_reg"/>
</dbReference>
<keyword evidence="8" id="KW-1185">Reference proteome</keyword>
<keyword evidence="1" id="KW-0805">Transcription regulation</keyword>
<dbReference type="GO" id="GO:0003700">
    <property type="term" value="F:DNA-binding transcription factor activity"/>
    <property type="evidence" value="ECO:0007669"/>
    <property type="project" value="TreeGrafter"/>
</dbReference>
<feature type="region of interest" description="Disordered" evidence="5">
    <location>
        <begin position="16"/>
        <end position="44"/>
    </location>
</feature>
<reference evidence="7 8" key="1">
    <citation type="submission" date="2019-09" db="EMBL/GenBank/DDBJ databases">
        <authorList>
            <person name="Duangmal K."/>
            <person name="Teo W.F.A."/>
            <person name="Lipun K."/>
        </authorList>
    </citation>
    <scope>NUCLEOTIDE SEQUENCE [LARGE SCALE GENOMIC DNA]</scope>
    <source>
        <strain evidence="7 8">K1PN6</strain>
    </source>
</reference>
<dbReference type="PANTHER" id="PTHR30055">
    <property type="entry name" value="HTH-TYPE TRANSCRIPTIONAL REGULATOR RUTR"/>
    <property type="match status" value="1"/>
</dbReference>
<organism evidence="7 8">
    <name type="scientific">Streptomyces acidicola</name>
    <dbReference type="NCBI Taxonomy" id="2596892"/>
    <lineage>
        <taxon>Bacteria</taxon>
        <taxon>Bacillati</taxon>
        <taxon>Actinomycetota</taxon>
        <taxon>Actinomycetes</taxon>
        <taxon>Kitasatosporales</taxon>
        <taxon>Streptomycetaceae</taxon>
        <taxon>Streptomyces</taxon>
    </lineage>
</organism>
<evidence type="ECO:0000259" key="6">
    <source>
        <dbReference type="PROSITE" id="PS50977"/>
    </source>
</evidence>
<evidence type="ECO:0000313" key="7">
    <source>
        <dbReference type="EMBL" id="MPY53070.1"/>
    </source>
</evidence>
<comment type="caution">
    <text evidence="7">The sequence shown here is derived from an EMBL/GenBank/DDBJ whole genome shotgun (WGS) entry which is preliminary data.</text>
</comment>
<dbReference type="GO" id="GO:0000976">
    <property type="term" value="F:transcription cis-regulatory region binding"/>
    <property type="evidence" value="ECO:0007669"/>
    <property type="project" value="TreeGrafter"/>
</dbReference>
<evidence type="ECO:0000256" key="5">
    <source>
        <dbReference type="SAM" id="MobiDB-lite"/>
    </source>
</evidence>
<dbReference type="AlphaFoldDB" id="A0A5N8X0B7"/>